<accession>A0A2S1R384</accession>
<protein>
    <submittedName>
        <fullName evidence="4">Coat protein</fullName>
    </submittedName>
</protein>
<evidence type="ECO:0000313" key="6">
    <source>
        <dbReference type="EMBL" id="AWH90175.1"/>
    </source>
</evidence>
<reference evidence="4" key="1">
    <citation type="journal article" date="2018" name="Plant Dis.">
        <title>First report of an emaravirus associated with witches broom disease and eriophyid mite infestations of the blue palo verde tree in Arizona.</title>
        <authorList>
            <person name="Ilyas M."/>
            <person name="Avelar U."/>
            <person name="Schuch U.K."/>
            <person name="Brown J.K."/>
        </authorList>
    </citation>
    <scope>NUCLEOTIDE SEQUENCE</scope>
    <source>
        <strain evidence="4">P3</strain>
        <strain evidence="5">P4</strain>
        <strain evidence="6">P5</strain>
        <strain evidence="7">P9</strain>
    </source>
</reference>
<dbReference type="Pfam" id="PF25629">
    <property type="entry name" value="Fimo_NCAP"/>
    <property type="match status" value="1"/>
</dbReference>
<dbReference type="RefSeq" id="YP_010840060.1">
    <property type="nucleotide sequence ID" value="NC_078375.1"/>
</dbReference>
<evidence type="ECO:0000256" key="2">
    <source>
        <dbReference type="ARBA" id="ARBA00022561"/>
    </source>
</evidence>
<dbReference type="GeneID" id="80550503"/>
<keyword evidence="2 4" id="KW-0167">Capsid protein</keyword>
<proteinExistence type="predicted"/>
<name>A0A2S1R384_9VIRU</name>
<evidence type="ECO:0000256" key="1">
    <source>
        <dbReference type="ARBA" id="ARBA00004328"/>
    </source>
</evidence>
<dbReference type="EMBL" id="MF766035">
    <property type="protein sequence ID" value="AWH90174.1"/>
    <property type="molecule type" value="Genomic_RNA"/>
</dbReference>
<dbReference type="GO" id="GO:0019028">
    <property type="term" value="C:viral capsid"/>
    <property type="evidence" value="ECO:0007669"/>
    <property type="project" value="UniProtKB-KW"/>
</dbReference>
<sequence length="292" mass="33426">MASKLKIQLSKTSKKSEKTITVDVKDDKVQKIDGSKTFTFVAMGEQSTDGYNIRNLVRSIDCENALKYITNSDILNARKKSGAIQEFKWAGSTLFVVPDLKPTSAKNVMSYHRFMALCAAAVWIKHGRKVWSDSDEYKSVIEDKDVNDIASVEQKYGNKLGYAAGFARTNIWHWFYVTGYEYTFPLFPAEVIAMTMFKWAHKDELKIKLEKKEIVTPTIRQILRWGDFKITISKIKKERIIHAYKEIVKDRSGNEAEAKYDDLMELFSEIKDGLDDEEKTGELADAFKGVNL</sequence>
<comment type="subcellular location">
    <subcellularLocation>
        <location evidence="1">Virion</location>
    </subcellularLocation>
</comment>
<dbReference type="EMBL" id="MF766038">
    <property type="protein sequence ID" value="AWH90177.1"/>
    <property type="molecule type" value="Genomic_RNA"/>
</dbReference>
<dbReference type="InterPro" id="IPR057839">
    <property type="entry name" value="Fimo_NCAP"/>
</dbReference>
<keyword evidence="3" id="KW-0946">Virion</keyword>
<evidence type="ECO:0000313" key="7">
    <source>
        <dbReference type="EMBL" id="AWH90177.1"/>
    </source>
</evidence>
<evidence type="ECO:0000313" key="5">
    <source>
        <dbReference type="EMBL" id="AWH90174.1"/>
    </source>
</evidence>
<evidence type="ECO:0000313" key="4">
    <source>
        <dbReference type="EMBL" id="AWH90173.1"/>
    </source>
</evidence>
<dbReference type="KEGG" id="vg:80550503"/>
<evidence type="ECO:0000313" key="8">
    <source>
        <dbReference type="Proteomes" id="UP000679074"/>
    </source>
</evidence>
<dbReference type="EMBL" id="MF766036">
    <property type="protein sequence ID" value="AWH90175.1"/>
    <property type="molecule type" value="Genomic_RNA"/>
</dbReference>
<keyword evidence="8" id="KW-1185">Reference proteome</keyword>
<organism evidence="4">
    <name type="scientific">Palo verde broom virus</name>
    <dbReference type="NCBI Taxonomy" id="2175800"/>
    <lineage>
        <taxon>Viruses</taxon>
        <taxon>Riboviria</taxon>
        <taxon>Orthornavirae</taxon>
        <taxon>Negarnaviricota</taxon>
        <taxon>Polyploviricotina</taxon>
        <taxon>Bunyaviricetes</taxon>
        <taxon>Elliovirales</taxon>
        <taxon>Fimoviridae</taxon>
        <taxon>Emaravirus</taxon>
        <taxon>Emaravirus parkinsoniae</taxon>
    </lineage>
</organism>
<dbReference type="EMBL" id="MF766034">
    <property type="protein sequence ID" value="AWH90173.1"/>
    <property type="molecule type" value="Genomic_RNA"/>
</dbReference>
<evidence type="ECO:0000256" key="3">
    <source>
        <dbReference type="ARBA" id="ARBA00022844"/>
    </source>
</evidence>
<dbReference type="Proteomes" id="UP000679074">
    <property type="component" value="Genome"/>
</dbReference>